<feature type="transmembrane region" description="Helical" evidence="1">
    <location>
        <begin position="173"/>
        <end position="195"/>
    </location>
</feature>
<dbReference type="InterPro" id="IPR036374">
    <property type="entry name" value="OxRdtase_Mopterin-bd_sf"/>
</dbReference>
<organism evidence="3 4">
    <name type="scientific">Aeromicrobium erythreum</name>
    <dbReference type="NCBI Taxonomy" id="2041"/>
    <lineage>
        <taxon>Bacteria</taxon>
        <taxon>Bacillati</taxon>
        <taxon>Actinomycetota</taxon>
        <taxon>Actinomycetes</taxon>
        <taxon>Propionibacteriales</taxon>
        <taxon>Nocardioidaceae</taxon>
        <taxon>Aeromicrobium</taxon>
    </lineage>
</organism>
<keyword evidence="1" id="KW-1133">Transmembrane helix</keyword>
<dbReference type="PATRIC" id="fig|2041.4.peg.3467"/>
<dbReference type="OrthoDB" id="9795587at2"/>
<dbReference type="PANTHER" id="PTHR19372">
    <property type="entry name" value="SULFITE REDUCTASE"/>
    <property type="match status" value="1"/>
</dbReference>
<dbReference type="RefSeq" id="WP_067860899.1">
    <property type="nucleotide sequence ID" value="NZ_CP011502.1"/>
</dbReference>
<sequence length="523" mass="55520">MSETTTAAPATRATAPWWTGALSGLLAAVAGVALGSGVATLLGVPTPIESVGNRVIDLVPRPLKEFAIEQFGTNDKPVLIGSVAATLLVAAAVAGWLGLRRPRLALGITALLGLAALVTAALDRTSTANVVVTVIPSLVTLAVSLLLLVRLLKALELSRKVGDETPAGFDRRAFLQAVLIASAAMAIGGGVTRFLGSSAAKDSRADVMLPQPATPAPAVPAGAQADVKGISPYITPNRDFYRIDTALRVPQVPADTFNLRIHGMVEKELNLSFEDLLKERLVESRITLTCVSNEVGGPYVGNAAWLGVPVAELLARAGVKDGADAVKTTSADDMTIGTPLEALTDTERGALIAIGMNGEPLPLEHGFPVRMVVPGLYGYVSATKWLVDIEVTKFSDFKAYWTTRGYDAEAPIKLSSRIDVPKAFEALPRDNVRIGGVAWAQSVGIERVEVKIDDGDWQDVDLAAQDNVNTWRQWSWTWEDATEGTHQVTVRATDADGTTQTSDRVPIAPDGSTGWHNVRFRVE</sequence>
<feature type="transmembrane region" description="Helical" evidence="1">
    <location>
        <begin position="104"/>
        <end position="122"/>
    </location>
</feature>
<evidence type="ECO:0000313" key="3">
    <source>
        <dbReference type="EMBL" id="ALX06197.1"/>
    </source>
</evidence>
<dbReference type="AlphaFoldDB" id="A0A0U4CLH4"/>
<dbReference type="InterPro" id="IPR014756">
    <property type="entry name" value="Ig_E-set"/>
</dbReference>
<dbReference type="SUPFAM" id="SSF56524">
    <property type="entry name" value="Oxidoreductase molybdopterin-binding domain"/>
    <property type="match status" value="1"/>
</dbReference>
<dbReference type="PANTHER" id="PTHR19372:SF7">
    <property type="entry name" value="SULFITE OXIDASE, MITOCHONDRIAL"/>
    <property type="match status" value="1"/>
</dbReference>
<evidence type="ECO:0000256" key="1">
    <source>
        <dbReference type="SAM" id="Phobius"/>
    </source>
</evidence>
<dbReference type="GO" id="GO:0008482">
    <property type="term" value="F:sulfite oxidase activity"/>
    <property type="evidence" value="ECO:0007669"/>
    <property type="project" value="TreeGrafter"/>
</dbReference>
<keyword evidence="1" id="KW-0472">Membrane</keyword>
<gene>
    <name evidence="3" type="ORF">AERYTH_16580</name>
</gene>
<dbReference type="Pfam" id="PF00174">
    <property type="entry name" value="Oxidored_molyb"/>
    <property type="match status" value="1"/>
</dbReference>
<feature type="transmembrane region" description="Helical" evidence="1">
    <location>
        <begin position="21"/>
        <end position="44"/>
    </location>
</feature>
<dbReference type="GO" id="GO:0020037">
    <property type="term" value="F:heme binding"/>
    <property type="evidence" value="ECO:0007669"/>
    <property type="project" value="TreeGrafter"/>
</dbReference>
<dbReference type="InterPro" id="IPR000572">
    <property type="entry name" value="OxRdtase_Mopterin-bd_dom"/>
</dbReference>
<accession>A0A0U4CLH4</accession>
<dbReference type="STRING" id="2041.AERYTH_16580"/>
<evidence type="ECO:0000313" key="4">
    <source>
        <dbReference type="Proteomes" id="UP000067689"/>
    </source>
</evidence>
<feature type="domain" description="Oxidoreductase molybdopterin-binding" evidence="2">
    <location>
        <begin position="248"/>
        <end position="401"/>
    </location>
</feature>
<evidence type="ECO:0000259" key="2">
    <source>
        <dbReference type="Pfam" id="PF00174"/>
    </source>
</evidence>
<dbReference type="Gene3D" id="2.60.40.650">
    <property type="match status" value="1"/>
</dbReference>
<protein>
    <submittedName>
        <fullName evidence="3">Molybdopterin-binding oxidoreductase</fullName>
    </submittedName>
</protein>
<proteinExistence type="predicted"/>
<keyword evidence="4" id="KW-1185">Reference proteome</keyword>
<dbReference type="GO" id="GO:0006790">
    <property type="term" value="P:sulfur compound metabolic process"/>
    <property type="evidence" value="ECO:0007669"/>
    <property type="project" value="TreeGrafter"/>
</dbReference>
<name>A0A0U4CLH4_9ACTN</name>
<dbReference type="SUPFAM" id="SSF81296">
    <property type="entry name" value="E set domains"/>
    <property type="match status" value="1"/>
</dbReference>
<dbReference type="KEGG" id="aer:AERYTH_16580"/>
<feature type="transmembrane region" description="Helical" evidence="1">
    <location>
        <begin position="78"/>
        <end position="97"/>
    </location>
</feature>
<dbReference type="EMBL" id="CP011502">
    <property type="protein sequence ID" value="ALX06197.1"/>
    <property type="molecule type" value="Genomic_DNA"/>
</dbReference>
<feature type="transmembrane region" description="Helical" evidence="1">
    <location>
        <begin position="128"/>
        <end position="152"/>
    </location>
</feature>
<dbReference type="Proteomes" id="UP000067689">
    <property type="component" value="Chromosome"/>
</dbReference>
<dbReference type="Gene3D" id="3.90.420.10">
    <property type="entry name" value="Oxidoreductase, molybdopterin-binding domain"/>
    <property type="match status" value="1"/>
</dbReference>
<reference evidence="3 4" key="1">
    <citation type="journal article" date="1991" name="Int. J. Syst. Bacteriol.">
        <title>Description of the erythromycin-producing bacterium Arthrobacter sp. strain NRRL B-3381 as Aeromicrobium erythreum gen. nov., sp. nov.</title>
        <authorList>
            <person name="Miller E.S."/>
            <person name="Woese C.R."/>
            <person name="Brenner S."/>
        </authorList>
    </citation>
    <scope>NUCLEOTIDE SEQUENCE [LARGE SCALE GENOMIC DNA]</scope>
    <source>
        <strain evidence="3 4">AR18</strain>
    </source>
</reference>
<keyword evidence="1" id="KW-0812">Transmembrane</keyword>
<dbReference type="GO" id="GO:0043546">
    <property type="term" value="F:molybdopterin cofactor binding"/>
    <property type="evidence" value="ECO:0007669"/>
    <property type="project" value="TreeGrafter"/>
</dbReference>